<evidence type="ECO:0000313" key="5">
    <source>
        <dbReference type="WBParaSite" id="SRDH1_21180.3"/>
    </source>
</evidence>
<protein>
    <submittedName>
        <fullName evidence="3 4">Ubiquitin-like domain-containing protein</fullName>
    </submittedName>
</protein>
<name>A0A183RKH3_9TREM</name>
<feature type="compositionally biased region" description="Low complexity" evidence="1">
    <location>
        <begin position="79"/>
        <end position="116"/>
    </location>
</feature>
<dbReference type="WBParaSite" id="SRDH1_21180.1">
    <property type="protein sequence ID" value="SRDH1_21180.1"/>
    <property type="gene ID" value="SRDH1_21180"/>
</dbReference>
<sequence length="242" mass="28398">MLNPDELDAIEKLNELCEKEEKLNKQSIKKNHKTHHHHHHHHDEHQHQPHHHHHHHHHSNNNNNLSSIFHCSETRTIKSTNSLNNTTNNNTTDNNTTNNSNNTTNNSNDNNNNNNNHLIPTGLPRIQTKISIKILNTNCCITIKLDPTTIMNTVKAMYNLNEQIIIIGYQRLIILNTLEQLPITFNGIIEQNDHFNYNLITYIEHKYKINLNMYYLNSTRVKQKQNIVYIIIPRKLTSHDNI</sequence>
<feature type="region of interest" description="Disordered" evidence="1">
    <location>
        <begin position="79"/>
        <end position="117"/>
    </location>
</feature>
<keyword evidence="2" id="KW-1185">Reference proteome</keyword>
<proteinExistence type="predicted"/>
<feature type="compositionally biased region" description="Basic residues" evidence="1">
    <location>
        <begin position="27"/>
        <end position="59"/>
    </location>
</feature>
<evidence type="ECO:0000313" key="3">
    <source>
        <dbReference type="WBParaSite" id="SRDH1_21180.1"/>
    </source>
</evidence>
<reference evidence="3 4" key="2">
    <citation type="submission" date="2023-11" db="UniProtKB">
        <authorList>
            <consortium name="WormBaseParasite"/>
        </authorList>
    </citation>
    <scope>IDENTIFICATION</scope>
</reference>
<dbReference type="Proteomes" id="UP000050792">
    <property type="component" value="Unassembled WGS sequence"/>
</dbReference>
<feature type="region of interest" description="Disordered" evidence="1">
    <location>
        <begin position="26"/>
        <end position="66"/>
    </location>
</feature>
<dbReference type="AlphaFoldDB" id="A0A183RKH3"/>
<reference evidence="2" key="1">
    <citation type="submission" date="2022-06" db="EMBL/GenBank/DDBJ databases">
        <authorList>
            <person name="Berger JAMES D."/>
            <person name="Berger JAMES D."/>
        </authorList>
    </citation>
    <scope>NUCLEOTIDE SEQUENCE [LARGE SCALE GENOMIC DNA]</scope>
</reference>
<organism evidence="2 5">
    <name type="scientific">Schistosoma rodhaini</name>
    <dbReference type="NCBI Taxonomy" id="6188"/>
    <lineage>
        <taxon>Eukaryota</taxon>
        <taxon>Metazoa</taxon>
        <taxon>Spiralia</taxon>
        <taxon>Lophotrochozoa</taxon>
        <taxon>Platyhelminthes</taxon>
        <taxon>Trematoda</taxon>
        <taxon>Digenea</taxon>
        <taxon>Strigeidida</taxon>
        <taxon>Schistosomatoidea</taxon>
        <taxon>Schistosomatidae</taxon>
        <taxon>Schistosoma</taxon>
    </lineage>
</organism>
<dbReference type="WBParaSite" id="SRDH1_21180.2">
    <property type="protein sequence ID" value="SRDH1_21180.2"/>
    <property type="gene ID" value="SRDH1_21180"/>
</dbReference>
<evidence type="ECO:0000313" key="2">
    <source>
        <dbReference type="Proteomes" id="UP000050792"/>
    </source>
</evidence>
<evidence type="ECO:0000256" key="1">
    <source>
        <dbReference type="SAM" id="MobiDB-lite"/>
    </source>
</evidence>
<evidence type="ECO:0000313" key="4">
    <source>
        <dbReference type="WBParaSite" id="SRDH1_21180.2"/>
    </source>
</evidence>
<accession>A0A183RKH3</accession>
<dbReference type="WBParaSite" id="SRDH1_21180.3">
    <property type="protein sequence ID" value="SRDH1_21180.3"/>
    <property type="gene ID" value="SRDH1_21180"/>
</dbReference>